<organism evidence="9 10">
    <name type="scientific">Tigriopus californicus</name>
    <name type="common">Marine copepod</name>
    <dbReference type="NCBI Taxonomy" id="6832"/>
    <lineage>
        <taxon>Eukaryota</taxon>
        <taxon>Metazoa</taxon>
        <taxon>Ecdysozoa</taxon>
        <taxon>Arthropoda</taxon>
        <taxon>Crustacea</taxon>
        <taxon>Multicrustacea</taxon>
        <taxon>Hexanauplia</taxon>
        <taxon>Copepoda</taxon>
        <taxon>Harpacticoida</taxon>
        <taxon>Harpacticidae</taxon>
        <taxon>Tigriopus</taxon>
    </lineage>
</organism>
<comment type="similarity">
    <text evidence="1">Belongs to the glycerophosphoryl diester phosphodiesterase family.</text>
</comment>
<evidence type="ECO:0000256" key="4">
    <source>
        <dbReference type="ARBA" id="ARBA00022798"/>
    </source>
</evidence>
<keyword evidence="10" id="KW-1185">Reference proteome</keyword>
<dbReference type="InterPro" id="IPR017946">
    <property type="entry name" value="PLC-like_Pdiesterase_TIM-brl"/>
</dbReference>
<evidence type="ECO:0000256" key="3">
    <source>
        <dbReference type="ARBA" id="ARBA00022729"/>
    </source>
</evidence>
<dbReference type="PANTHER" id="PTHR43620">
    <property type="entry name" value="GLYCEROPHOSPHORYL DIESTER PHOSPHODIESTERASE"/>
    <property type="match status" value="1"/>
</dbReference>
<sequence>MYRKKSLLVFGIALFLLILGTDSTQSLPFEDEAQWHWTFGDSSGLDSLPNSRPLIIAHRGASGMFPEHTMMAYEEAIYQGADLVECDIVVTKDLQLVCSHEAWIDAVSNVNNSTSEPQHEDFTNRITTYIMDDDDPNMNWNDHGPIKDYFTYDFTLDELITLRRKQVRTYRDPSYNWKQTFVTFEEYLDMCKENNIGIYPEIKLGAATNKILRDRNHNVTIEELVLAALDKTGYNKASDPCFVQTFELSTIKKLNELKTNLRTIFLFHANRTSDEDLQMYKDLGVYGLGLDKDLLVIKDDKNHISLLNEDLVHRIHALGMDVHVYTFRNEWNHLNWDYGQDPYMEYETFLDMGIDGYFTDFPASLRNFFTFKELQYAKNSGLVSQPMEKTYAFLCVLSVIICNWKQ</sequence>
<keyword evidence="5" id="KW-0378">Hydrolase</keyword>
<evidence type="ECO:0000256" key="2">
    <source>
        <dbReference type="ARBA" id="ARBA00012247"/>
    </source>
</evidence>
<accession>A0A553NP28</accession>
<proteinExistence type="inferred from homology"/>
<dbReference type="AlphaFoldDB" id="A0A553NP28"/>
<dbReference type="Proteomes" id="UP000318571">
    <property type="component" value="Chromosome 4"/>
</dbReference>
<dbReference type="SUPFAM" id="SSF51695">
    <property type="entry name" value="PLC-like phosphodiesterases"/>
    <property type="match status" value="1"/>
</dbReference>
<dbReference type="STRING" id="6832.A0A553NP28"/>
<dbReference type="EC" id="3.1.4.46" evidence="2"/>
<evidence type="ECO:0000313" key="9">
    <source>
        <dbReference type="EMBL" id="TRY67191.1"/>
    </source>
</evidence>
<dbReference type="Gene3D" id="3.20.20.190">
    <property type="entry name" value="Phosphatidylinositol (PI) phosphodiesterase"/>
    <property type="match status" value="1"/>
</dbReference>
<comment type="catalytic activity">
    <reaction evidence="6">
        <text>a sn-glycero-3-phosphodiester + H2O = an alcohol + sn-glycerol 3-phosphate + H(+)</text>
        <dbReference type="Rhea" id="RHEA:12969"/>
        <dbReference type="ChEBI" id="CHEBI:15377"/>
        <dbReference type="ChEBI" id="CHEBI:15378"/>
        <dbReference type="ChEBI" id="CHEBI:30879"/>
        <dbReference type="ChEBI" id="CHEBI:57597"/>
        <dbReference type="ChEBI" id="CHEBI:83408"/>
        <dbReference type="EC" id="3.1.4.46"/>
    </reaction>
</comment>
<dbReference type="Pfam" id="PF03009">
    <property type="entry name" value="GDPD"/>
    <property type="match status" value="1"/>
</dbReference>
<keyword evidence="4" id="KW-0319">Glycerol metabolism</keyword>
<evidence type="ECO:0000259" key="8">
    <source>
        <dbReference type="PROSITE" id="PS51704"/>
    </source>
</evidence>
<dbReference type="GO" id="GO:0006629">
    <property type="term" value="P:lipid metabolic process"/>
    <property type="evidence" value="ECO:0007669"/>
    <property type="project" value="InterPro"/>
</dbReference>
<name>A0A553NP28_TIGCA</name>
<evidence type="ECO:0000256" key="6">
    <source>
        <dbReference type="ARBA" id="ARBA00047512"/>
    </source>
</evidence>
<evidence type="ECO:0000256" key="1">
    <source>
        <dbReference type="ARBA" id="ARBA00007277"/>
    </source>
</evidence>
<dbReference type="GO" id="GO:0006071">
    <property type="term" value="P:glycerol metabolic process"/>
    <property type="evidence" value="ECO:0007669"/>
    <property type="project" value="UniProtKB-KW"/>
</dbReference>
<evidence type="ECO:0000313" key="10">
    <source>
        <dbReference type="Proteomes" id="UP000318571"/>
    </source>
</evidence>
<feature type="chain" id="PRO_5022200345" description="glycerophosphodiester phosphodiesterase" evidence="7">
    <location>
        <begin position="27"/>
        <end position="406"/>
    </location>
</feature>
<dbReference type="PROSITE" id="PS51704">
    <property type="entry name" value="GP_PDE"/>
    <property type="match status" value="1"/>
</dbReference>
<dbReference type="InterPro" id="IPR030395">
    <property type="entry name" value="GP_PDE_dom"/>
</dbReference>
<dbReference type="GO" id="GO:0008889">
    <property type="term" value="F:glycerophosphodiester phosphodiesterase activity"/>
    <property type="evidence" value="ECO:0007669"/>
    <property type="project" value="UniProtKB-EC"/>
</dbReference>
<protein>
    <recommendedName>
        <fullName evidence="2">glycerophosphodiester phosphodiesterase</fullName>
        <ecNumber evidence="2">3.1.4.46</ecNumber>
    </recommendedName>
</protein>
<dbReference type="OMA" id="CRHENDI"/>
<evidence type="ECO:0000256" key="5">
    <source>
        <dbReference type="ARBA" id="ARBA00022801"/>
    </source>
</evidence>
<evidence type="ECO:0000256" key="7">
    <source>
        <dbReference type="SAM" id="SignalP"/>
    </source>
</evidence>
<dbReference type="OrthoDB" id="1058301at2759"/>
<dbReference type="PANTHER" id="PTHR43620:SF7">
    <property type="entry name" value="GLYCEROPHOSPHODIESTER PHOSPHODIESTERASE GDPD5-RELATED"/>
    <property type="match status" value="1"/>
</dbReference>
<dbReference type="EMBL" id="VCGU01000011">
    <property type="protein sequence ID" value="TRY67191.1"/>
    <property type="molecule type" value="Genomic_DNA"/>
</dbReference>
<feature type="domain" description="GP-PDE" evidence="8">
    <location>
        <begin position="53"/>
        <end position="369"/>
    </location>
</feature>
<keyword evidence="3 7" id="KW-0732">Signal</keyword>
<reference evidence="9 10" key="1">
    <citation type="journal article" date="2018" name="Nat. Ecol. Evol.">
        <title>Genomic signatures of mitonuclear coevolution across populations of Tigriopus californicus.</title>
        <authorList>
            <person name="Barreto F.S."/>
            <person name="Watson E.T."/>
            <person name="Lima T.G."/>
            <person name="Willett C.S."/>
            <person name="Edmands S."/>
            <person name="Li W."/>
            <person name="Burton R.S."/>
        </authorList>
    </citation>
    <scope>NUCLEOTIDE SEQUENCE [LARGE SCALE GENOMIC DNA]</scope>
    <source>
        <strain evidence="9 10">San Diego</strain>
    </source>
</reference>
<comment type="caution">
    <text evidence="9">The sequence shown here is derived from an EMBL/GenBank/DDBJ whole genome shotgun (WGS) entry which is preliminary data.</text>
</comment>
<feature type="signal peptide" evidence="7">
    <location>
        <begin position="1"/>
        <end position="26"/>
    </location>
</feature>
<gene>
    <name evidence="9" type="ORF">TCAL_09237</name>
</gene>